<protein>
    <recommendedName>
        <fullName evidence="4">Secreted protein</fullName>
    </recommendedName>
</protein>
<dbReference type="Proteomes" id="UP000240760">
    <property type="component" value="Unassembled WGS sequence"/>
</dbReference>
<keyword evidence="3" id="KW-1185">Reference proteome</keyword>
<sequence>MGSAIFTSFCLLFLRLSPHLTFTFFSSSFAGLREMCVCASAFAGRGNSNHGTVFAGLGKEPLSSLARTRTVACHRLTNNFSHVPHPSLLILPLSSFPHSQLPSVPTWRSGEGEKFDRDRVFLGDNAWEDGSRY</sequence>
<proteinExistence type="predicted"/>
<organism evidence="2 3">
    <name type="scientific">Trichoderma longibrachiatum ATCC 18648</name>
    <dbReference type="NCBI Taxonomy" id="983965"/>
    <lineage>
        <taxon>Eukaryota</taxon>
        <taxon>Fungi</taxon>
        <taxon>Dikarya</taxon>
        <taxon>Ascomycota</taxon>
        <taxon>Pezizomycotina</taxon>
        <taxon>Sordariomycetes</taxon>
        <taxon>Hypocreomycetidae</taxon>
        <taxon>Hypocreales</taxon>
        <taxon>Hypocreaceae</taxon>
        <taxon>Trichoderma</taxon>
    </lineage>
</organism>
<dbReference type="EMBL" id="KZ679126">
    <property type="protein sequence ID" value="PTB81867.1"/>
    <property type="molecule type" value="Genomic_DNA"/>
</dbReference>
<feature type="chain" id="PRO_5015678776" description="Secreted protein" evidence="1">
    <location>
        <begin position="24"/>
        <end position="133"/>
    </location>
</feature>
<dbReference type="AlphaFoldDB" id="A0A2T4CJW5"/>
<gene>
    <name evidence="2" type="ORF">M440DRAFT_94559</name>
</gene>
<keyword evidence="1" id="KW-0732">Signal</keyword>
<evidence type="ECO:0000313" key="3">
    <source>
        <dbReference type="Proteomes" id="UP000240760"/>
    </source>
</evidence>
<feature type="signal peptide" evidence="1">
    <location>
        <begin position="1"/>
        <end position="23"/>
    </location>
</feature>
<evidence type="ECO:0008006" key="4">
    <source>
        <dbReference type="Google" id="ProtNLM"/>
    </source>
</evidence>
<evidence type="ECO:0000256" key="1">
    <source>
        <dbReference type="SAM" id="SignalP"/>
    </source>
</evidence>
<name>A0A2T4CJW5_TRILO</name>
<reference evidence="2 3" key="1">
    <citation type="submission" date="2016-07" db="EMBL/GenBank/DDBJ databases">
        <title>Multiple horizontal gene transfer events from other fungi enriched the ability of initially mycotrophic Trichoderma (Ascomycota) to feed on dead plant biomass.</title>
        <authorList>
            <consortium name="DOE Joint Genome Institute"/>
            <person name="Aerts A."/>
            <person name="Atanasova L."/>
            <person name="Chenthamara K."/>
            <person name="Zhang J."/>
            <person name="Grujic M."/>
            <person name="Henrissat B."/>
            <person name="Kuo A."/>
            <person name="Salamov A."/>
            <person name="Lipzen A."/>
            <person name="Labutti K."/>
            <person name="Barry K."/>
            <person name="Miao Y."/>
            <person name="Rahimi M.J."/>
            <person name="Shen Q."/>
            <person name="Grigoriev I.V."/>
            <person name="Kubicek C.P."/>
            <person name="Druzhinina I.S."/>
        </authorList>
    </citation>
    <scope>NUCLEOTIDE SEQUENCE [LARGE SCALE GENOMIC DNA]</scope>
    <source>
        <strain evidence="2 3">ATCC 18648</strain>
    </source>
</reference>
<evidence type="ECO:0000313" key="2">
    <source>
        <dbReference type="EMBL" id="PTB81867.1"/>
    </source>
</evidence>
<accession>A0A2T4CJW5</accession>